<evidence type="ECO:0000256" key="1">
    <source>
        <dbReference type="SAM" id="Phobius"/>
    </source>
</evidence>
<evidence type="ECO:0000313" key="3">
    <source>
        <dbReference type="Proteomes" id="UP000030101"/>
    </source>
</evidence>
<keyword evidence="3" id="KW-1185">Reference proteome</keyword>
<dbReference type="RefSeq" id="WP_036791036.1">
    <property type="nucleotide sequence ID" value="NZ_JQZV01000013.1"/>
</dbReference>
<reference evidence="2 3" key="1">
    <citation type="submission" date="2014-08" db="EMBL/GenBank/DDBJ databases">
        <title>Porphyromonas canoris strain:OH2762 Genome sequencing.</title>
        <authorList>
            <person name="Wallis C."/>
            <person name="Deusch O."/>
            <person name="O'Flynn C."/>
            <person name="Davis I."/>
            <person name="Jospin G."/>
            <person name="Darling A.E."/>
            <person name="Coil D.A."/>
            <person name="Alexiev A."/>
            <person name="Horsfall A."/>
            <person name="Kirkwood N."/>
            <person name="Harris S."/>
            <person name="Eisen J.A."/>
        </authorList>
    </citation>
    <scope>NUCLEOTIDE SEQUENCE [LARGE SCALE GENOMIC DNA]</scope>
    <source>
        <strain evidence="3">COT-108 OH2762</strain>
    </source>
</reference>
<feature type="transmembrane region" description="Helical" evidence="1">
    <location>
        <begin position="42"/>
        <end position="62"/>
    </location>
</feature>
<name>A0ABR4XJ19_9PORP</name>
<sequence>MKKSRTRYALYRAIQYPLTVLGAILFTFIFSGRFIEQLKESYISIIIWTFALYLLSFIFFWVEYGMSKNK</sequence>
<feature type="transmembrane region" description="Helical" evidence="1">
    <location>
        <begin position="9"/>
        <end position="30"/>
    </location>
</feature>
<gene>
    <name evidence="2" type="ORF">HQ43_06225</name>
</gene>
<keyword evidence="1" id="KW-1133">Transmembrane helix</keyword>
<accession>A0ABR4XJ19</accession>
<dbReference type="EMBL" id="JQZV01000013">
    <property type="protein sequence ID" value="KGN91690.1"/>
    <property type="molecule type" value="Genomic_DNA"/>
</dbReference>
<evidence type="ECO:0000313" key="2">
    <source>
        <dbReference type="EMBL" id="KGN91690.1"/>
    </source>
</evidence>
<proteinExistence type="predicted"/>
<keyword evidence="1" id="KW-0812">Transmembrane</keyword>
<keyword evidence="1" id="KW-0472">Membrane</keyword>
<protein>
    <submittedName>
        <fullName evidence="2">Uncharacterized protein</fullName>
    </submittedName>
</protein>
<dbReference type="Proteomes" id="UP000030101">
    <property type="component" value="Unassembled WGS sequence"/>
</dbReference>
<comment type="caution">
    <text evidence="2">The sequence shown here is derived from an EMBL/GenBank/DDBJ whole genome shotgun (WGS) entry which is preliminary data.</text>
</comment>
<organism evidence="2 3">
    <name type="scientific">Porphyromonas canoris</name>
    <dbReference type="NCBI Taxonomy" id="36875"/>
    <lineage>
        <taxon>Bacteria</taxon>
        <taxon>Pseudomonadati</taxon>
        <taxon>Bacteroidota</taxon>
        <taxon>Bacteroidia</taxon>
        <taxon>Bacteroidales</taxon>
        <taxon>Porphyromonadaceae</taxon>
        <taxon>Porphyromonas</taxon>
    </lineage>
</organism>